<gene>
    <name evidence="2" type="ORF">HMPREF0083_02909</name>
</gene>
<comment type="caution">
    <text evidence="2">The sequence shown here is derived from an EMBL/GenBank/DDBJ whole genome shotgun (WGS) entry which is preliminary data.</text>
</comment>
<dbReference type="eggNOG" id="ENOG5031DDD">
    <property type="taxonomic scope" value="Bacteria"/>
</dbReference>
<dbReference type="STRING" id="649747.HMPREF0083_02909"/>
<sequence>MKFRILSKIIKATTYDRRRMHMASKAKNKKLTPTQIEYQTVAQAHEPPRPVLKNVLRAFFIGGAICLLGQIIQTFFITYFKFTEKTAGNPTSAVLIFISVLLTGIGVYDKIAQYAGAGTAVPVTGFANSIASAALEHRTEGLVLGVGGNMFKLAGSVIVFGVFAAFIIGLLKWAWTALGGAA</sequence>
<dbReference type="Pfam" id="PF03862">
    <property type="entry name" value="SpoVAC_SpoVAEB"/>
    <property type="match status" value="1"/>
</dbReference>
<feature type="transmembrane region" description="Helical" evidence="1">
    <location>
        <begin position="92"/>
        <end position="108"/>
    </location>
</feature>
<keyword evidence="1" id="KW-0472">Membrane</keyword>
<dbReference type="PANTHER" id="PTHR38450:SF1">
    <property type="entry name" value="STAGE V SPORULATION PROTEIN AC"/>
    <property type="match status" value="1"/>
</dbReference>
<keyword evidence="1" id="KW-0812">Transmembrane</keyword>
<evidence type="ECO:0000313" key="3">
    <source>
        <dbReference type="Proteomes" id="UP000016511"/>
    </source>
</evidence>
<evidence type="ECO:0000256" key="1">
    <source>
        <dbReference type="SAM" id="Phobius"/>
    </source>
</evidence>
<name>U1WK85_ANEAE</name>
<keyword evidence="1" id="KW-1133">Transmembrane helix</keyword>
<dbReference type="AlphaFoldDB" id="U1WK85"/>
<dbReference type="HOGENOM" id="CLU_112786_0_1_9"/>
<dbReference type="InterPro" id="IPR005562">
    <property type="entry name" value="SpoVA"/>
</dbReference>
<dbReference type="PANTHER" id="PTHR38450">
    <property type="entry name" value="STAGE V SPORULATION PROTEIN AC-RELATED"/>
    <property type="match status" value="1"/>
</dbReference>
<reference evidence="2 3" key="1">
    <citation type="submission" date="2013-08" db="EMBL/GenBank/DDBJ databases">
        <authorList>
            <person name="Weinstock G."/>
            <person name="Sodergren E."/>
            <person name="Wylie T."/>
            <person name="Fulton L."/>
            <person name="Fulton R."/>
            <person name="Fronick C."/>
            <person name="O'Laughlin M."/>
            <person name="Godfrey J."/>
            <person name="Miner T."/>
            <person name="Herter B."/>
            <person name="Appelbaum E."/>
            <person name="Cordes M."/>
            <person name="Lek S."/>
            <person name="Wollam A."/>
            <person name="Pepin K.H."/>
            <person name="Palsikar V.B."/>
            <person name="Mitreva M."/>
            <person name="Wilson R.K."/>
        </authorList>
    </citation>
    <scope>NUCLEOTIDE SEQUENCE [LARGE SCALE GENOMIC DNA]</scope>
    <source>
        <strain evidence="2 3">ATCC 12856</strain>
    </source>
</reference>
<dbReference type="PATRIC" id="fig|649747.3.peg.2635"/>
<protein>
    <submittedName>
        <fullName evidence="2">Stage V sporulation protein AC</fullName>
    </submittedName>
</protein>
<feature type="transmembrane region" description="Helical" evidence="1">
    <location>
        <begin position="58"/>
        <end position="80"/>
    </location>
</feature>
<dbReference type="EMBL" id="AWSJ01000172">
    <property type="protein sequence ID" value="ERI09009.1"/>
    <property type="molecule type" value="Genomic_DNA"/>
</dbReference>
<evidence type="ECO:0000313" key="2">
    <source>
        <dbReference type="EMBL" id="ERI09009.1"/>
    </source>
</evidence>
<dbReference type="InterPro" id="IPR014203">
    <property type="entry name" value="Spore_V_AC"/>
</dbReference>
<feature type="transmembrane region" description="Helical" evidence="1">
    <location>
        <begin position="153"/>
        <end position="175"/>
    </location>
</feature>
<organism evidence="2 3">
    <name type="scientific">Aneurinibacillus aneurinilyticus ATCC 12856</name>
    <dbReference type="NCBI Taxonomy" id="649747"/>
    <lineage>
        <taxon>Bacteria</taxon>
        <taxon>Bacillati</taxon>
        <taxon>Bacillota</taxon>
        <taxon>Bacilli</taxon>
        <taxon>Bacillales</taxon>
        <taxon>Paenibacillaceae</taxon>
        <taxon>Aneurinibacillus group</taxon>
        <taxon>Aneurinibacillus</taxon>
    </lineage>
</organism>
<accession>U1WK85</accession>
<proteinExistence type="predicted"/>
<keyword evidence="3" id="KW-1185">Reference proteome</keyword>
<dbReference type="NCBIfam" id="TIGR02838">
    <property type="entry name" value="spore_V_AC"/>
    <property type="match status" value="1"/>
</dbReference>
<dbReference type="Proteomes" id="UP000016511">
    <property type="component" value="Unassembled WGS sequence"/>
</dbReference>